<reference evidence="1 2" key="1">
    <citation type="submission" date="2017-11" db="EMBL/GenBank/DDBJ databases">
        <title>Complete genome sequence of Streptomyces lavendulae subsp. lavendulae CCM 3239 (formerly 'Streptomyces aureofaciens CCM 3239'), the producer of the angucycline-type antibiotic auricin.</title>
        <authorList>
            <person name="Busche T."/>
            <person name="Novakova R."/>
            <person name="Al'Dilaimi A."/>
            <person name="Homerova D."/>
            <person name="Feckova L."/>
            <person name="Rezuchova B."/>
            <person name="Mingyar E."/>
            <person name="Csolleiova D."/>
            <person name="Bekeova C."/>
            <person name="Winkler A."/>
            <person name="Sevcikova B."/>
            <person name="Kalinowski J."/>
            <person name="Kormanec J."/>
            <person name="Ruckert C."/>
        </authorList>
    </citation>
    <scope>NUCLEOTIDE SEQUENCE [LARGE SCALE GENOMIC DNA]</scope>
    <source>
        <strain evidence="1 2">CCM 3239</strain>
    </source>
</reference>
<dbReference type="OrthoDB" id="4243109at2"/>
<organism evidence="1 2">
    <name type="scientific">Streptomyces lavendulae subsp. lavendulae</name>
    <dbReference type="NCBI Taxonomy" id="58340"/>
    <lineage>
        <taxon>Bacteria</taxon>
        <taxon>Bacillati</taxon>
        <taxon>Actinomycetota</taxon>
        <taxon>Actinomycetes</taxon>
        <taxon>Kitasatosporales</taxon>
        <taxon>Streptomycetaceae</taxon>
        <taxon>Streptomyces</taxon>
    </lineage>
</organism>
<dbReference type="Proteomes" id="UP000231791">
    <property type="component" value="Chromosome"/>
</dbReference>
<keyword evidence="2" id="KW-1185">Reference proteome</keyword>
<gene>
    <name evidence="1" type="ORF">SLAV_05780</name>
</gene>
<evidence type="ECO:0000313" key="2">
    <source>
        <dbReference type="Proteomes" id="UP000231791"/>
    </source>
</evidence>
<evidence type="ECO:0000313" key="1">
    <source>
        <dbReference type="EMBL" id="ATZ23061.1"/>
    </source>
</evidence>
<sequence length="201" mass="21381">MTVRAVHPPDETFALHATGRAFEEVRDIVEVPSSRQEIPDLFVAADQLQRLSALIADVSDEVLFRVATDTAEPDPGPVILAYTSALVPAGRAMEALTASAEQLGFLRRFAHVLPGAPELEEGREAAFLVVQDRLETARVELGDAAQGLYGAAARLGGAPPRSVAALSRSARITDATAFTSPAHRSTPPARLAYTPAPRHGR</sequence>
<name>A0A2K8P8I8_STRLA</name>
<dbReference type="AlphaFoldDB" id="A0A2K8P8I8"/>
<protein>
    <submittedName>
        <fullName evidence="1">Uncharacterized protein</fullName>
    </submittedName>
</protein>
<dbReference type="RefSeq" id="WP_051840886.1">
    <property type="nucleotide sequence ID" value="NZ_CP024985.1"/>
</dbReference>
<proteinExistence type="predicted"/>
<accession>A0A2K8P8I8</accession>
<dbReference type="GeneID" id="49382276"/>
<dbReference type="KEGG" id="slx:SLAV_05780"/>
<dbReference type="EMBL" id="CP024985">
    <property type="protein sequence ID" value="ATZ23061.1"/>
    <property type="molecule type" value="Genomic_DNA"/>
</dbReference>